<dbReference type="EMBL" id="PEYD01000021">
    <property type="protein sequence ID" value="PIS39585.1"/>
    <property type="molecule type" value="Genomic_DNA"/>
</dbReference>
<evidence type="ECO:0000313" key="2">
    <source>
        <dbReference type="Proteomes" id="UP000230088"/>
    </source>
</evidence>
<accession>A0A2H0YM60</accession>
<reference evidence="2" key="1">
    <citation type="submission" date="2017-09" db="EMBL/GenBank/DDBJ databases">
        <title>Depth-based differentiation of microbial function through sediment-hosted aquifers and enrichment of novel symbionts in the deep terrestrial subsurface.</title>
        <authorList>
            <person name="Probst A.J."/>
            <person name="Ladd B."/>
            <person name="Jarett J.K."/>
            <person name="Geller-Mcgrath D.E."/>
            <person name="Sieber C.M.K."/>
            <person name="Emerson J.B."/>
            <person name="Anantharaman K."/>
            <person name="Thomas B.C."/>
            <person name="Malmstrom R."/>
            <person name="Stieglmeier M."/>
            <person name="Klingl A."/>
            <person name="Woyke T."/>
            <person name="Ryan C.M."/>
            <person name="Banfield J.F."/>
        </authorList>
    </citation>
    <scope>NUCLEOTIDE SEQUENCE [LARGE SCALE GENOMIC DNA]</scope>
</reference>
<dbReference type="AlphaFoldDB" id="A0A2H0YM60"/>
<protein>
    <submittedName>
        <fullName evidence="1">Uncharacterized protein</fullName>
    </submittedName>
</protein>
<sequence>MATITIPKNLMEKGDLVIIPRKEYEGLLHVAGRKKKRTYTQIDKDLDEAIAEYKAGKYFGPFDNVKDLMKSLKSRK</sequence>
<dbReference type="Proteomes" id="UP000230088">
    <property type="component" value="Unassembled WGS sequence"/>
</dbReference>
<gene>
    <name evidence="1" type="ORF">COT33_01170</name>
</gene>
<proteinExistence type="predicted"/>
<name>A0A2H0YM60_9BACT</name>
<comment type="caution">
    <text evidence="1">The sequence shown here is derived from an EMBL/GenBank/DDBJ whole genome shotgun (WGS) entry which is preliminary data.</text>
</comment>
<organism evidence="1 2">
    <name type="scientific">Candidatus Nealsonbacteria bacterium CG08_land_8_20_14_0_20_38_20</name>
    <dbReference type="NCBI Taxonomy" id="1974705"/>
    <lineage>
        <taxon>Bacteria</taxon>
        <taxon>Candidatus Nealsoniibacteriota</taxon>
    </lineage>
</organism>
<evidence type="ECO:0000313" key="1">
    <source>
        <dbReference type="EMBL" id="PIS39585.1"/>
    </source>
</evidence>